<name>A0A402CXQ0_9BACT</name>
<dbReference type="PROSITE" id="PS50929">
    <property type="entry name" value="ABC_TM1F"/>
    <property type="match status" value="1"/>
</dbReference>
<dbReference type="InterPro" id="IPR039421">
    <property type="entry name" value="Type_1_exporter"/>
</dbReference>
<dbReference type="InterPro" id="IPR027417">
    <property type="entry name" value="P-loop_NTPase"/>
</dbReference>
<evidence type="ECO:0000256" key="2">
    <source>
        <dbReference type="ARBA" id="ARBA00022692"/>
    </source>
</evidence>
<dbReference type="SUPFAM" id="SSF52540">
    <property type="entry name" value="P-loop containing nucleoside triphosphate hydrolases"/>
    <property type="match status" value="1"/>
</dbReference>
<evidence type="ECO:0000256" key="4">
    <source>
        <dbReference type="ARBA" id="ARBA00022840"/>
    </source>
</evidence>
<dbReference type="FunFam" id="3.40.50.300:FF:000218">
    <property type="entry name" value="Multidrug ABC transporter ATP-binding protein"/>
    <property type="match status" value="1"/>
</dbReference>
<evidence type="ECO:0000256" key="1">
    <source>
        <dbReference type="ARBA" id="ARBA00004651"/>
    </source>
</evidence>
<dbReference type="CDD" id="cd07346">
    <property type="entry name" value="ABC_6TM_exporters"/>
    <property type="match status" value="1"/>
</dbReference>
<dbReference type="InterPro" id="IPR011527">
    <property type="entry name" value="ABC1_TM_dom"/>
</dbReference>
<dbReference type="AlphaFoldDB" id="A0A402CXQ0"/>
<dbReference type="KEGG" id="ccot:CCAX7_42780"/>
<dbReference type="SUPFAM" id="SSF90123">
    <property type="entry name" value="ABC transporter transmembrane region"/>
    <property type="match status" value="1"/>
</dbReference>
<dbReference type="SMART" id="SM00382">
    <property type="entry name" value="AAA"/>
    <property type="match status" value="1"/>
</dbReference>
<dbReference type="Gene3D" id="3.40.50.300">
    <property type="entry name" value="P-loop containing nucleotide triphosphate hydrolases"/>
    <property type="match status" value="1"/>
</dbReference>
<keyword evidence="3" id="KW-0547">Nucleotide-binding</keyword>
<dbReference type="PROSITE" id="PS00211">
    <property type="entry name" value="ABC_TRANSPORTER_1"/>
    <property type="match status" value="1"/>
</dbReference>
<dbReference type="GO" id="GO:0005524">
    <property type="term" value="F:ATP binding"/>
    <property type="evidence" value="ECO:0007669"/>
    <property type="project" value="UniProtKB-KW"/>
</dbReference>
<dbReference type="GO" id="GO:0015421">
    <property type="term" value="F:ABC-type oligopeptide transporter activity"/>
    <property type="evidence" value="ECO:0007669"/>
    <property type="project" value="TreeGrafter"/>
</dbReference>
<dbReference type="GO" id="GO:0005886">
    <property type="term" value="C:plasma membrane"/>
    <property type="evidence" value="ECO:0007669"/>
    <property type="project" value="UniProtKB-SubCell"/>
</dbReference>
<dbReference type="Pfam" id="PF00005">
    <property type="entry name" value="ABC_tran"/>
    <property type="match status" value="1"/>
</dbReference>
<dbReference type="PANTHER" id="PTHR43394">
    <property type="entry name" value="ATP-DEPENDENT PERMEASE MDL1, MITOCHONDRIAL"/>
    <property type="match status" value="1"/>
</dbReference>
<keyword evidence="2" id="KW-0812">Transmembrane</keyword>
<dbReference type="InterPro" id="IPR003439">
    <property type="entry name" value="ABC_transporter-like_ATP-bd"/>
</dbReference>
<keyword evidence="8" id="KW-1185">Reference proteome</keyword>
<sequence>MCDHHSPIEDRYRSDRPWRTLLMLYGQRRRTVALAIFFFIIKQSPTWVVPIVTANMIDAISKPTPHSGHTILINTIIGVVSVALNSPFHTIYYHNMASAARTAEATLRSAICRRLQQLNISYYKHKSSGVLQSKALRDVESIDQMTRSLFEMAMGAAIALVSAIVVTALRAPKFLPFFLLAIPPVVIMQQWLSKRMRKINKEFREEVEGMSSKIVSMIDMIPIARAHAVEDVEIEKIDRQLDQVKQAGIKVDYTNALFLSSAWSMFTMLNLLGFAVAGWVCFKKIMPMTPGDVVLIGGYFSSITGAVLSICNIFPNIARGFEAIRSIGDVLESPDIERNRGKQSIPNVRGGLRFDQVAYRYPGGETDAITDFTLDVPAGRTVALVGPSGSGKSTMMGLVLGFQRPTAGRILLDGSDIEALDLRDFREYVAVVSQETLLFQGTLRENILYGTLDVTDERLRQAIRDANAEEFVSRLPAGLDTIIGEKGARLSGGQKQRIAIARAIIREPRVLILDEATSALDGESERVVQEALDRLMKGRTTLIVAHRLSTIRNADTIVVLENGHITESGSLPDLLDRNGTFADMWRLQTEMRFAIAS</sequence>
<protein>
    <submittedName>
        <fullName evidence="7">ABC transporter ATP-binding protein</fullName>
    </submittedName>
</protein>
<dbReference type="PROSITE" id="PS50893">
    <property type="entry name" value="ABC_TRANSPORTER_2"/>
    <property type="match status" value="1"/>
</dbReference>
<evidence type="ECO:0000256" key="5">
    <source>
        <dbReference type="ARBA" id="ARBA00022989"/>
    </source>
</evidence>
<dbReference type="Proteomes" id="UP000287394">
    <property type="component" value="Chromosome"/>
</dbReference>
<evidence type="ECO:0000313" key="7">
    <source>
        <dbReference type="EMBL" id="BDI32227.1"/>
    </source>
</evidence>
<gene>
    <name evidence="7" type="ORF">CCAX7_42780</name>
</gene>
<dbReference type="EMBL" id="AP025739">
    <property type="protein sequence ID" value="BDI32227.1"/>
    <property type="molecule type" value="Genomic_DNA"/>
</dbReference>
<evidence type="ECO:0000256" key="6">
    <source>
        <dbReference type="ARBA" id="ARBA00023136"/>
    </source>
</evidence>
<keyword evidence="5" id="KW-1133">Transmembrane helix</keyword>
<dbReference type="InterPro" id="IPR017871">
    <property type="entry name" value="ABC_transporter-like_CS"/>
</dbReference>
<keyword evidence="6" id="KW-0472">Membrane</keyword>
<evidence type="ECO:0000313" key="8">
    <source>
        <dbReference type="Proteomes" id="UP000287394"/>
    </source>
</evidence>
<organism evidence="7 8">
    <name type="scientific">Capsulimonas corticalis</name>
    <dbReference type="NCBI Taxonomy" id="2219043"/>
    <lineage>
        <taxon>Bacteria</taxon>
        <taxon>Bacillati</taxon>
        <taxon>Armatimonadota</taxon>
        <taxon>Armatimonadia</taxon>
        <taxon>Capsulimonadales</taxon>
        <taxon>Capsulimonadaceae</taxon>
        <taxon>Capsulimonas</taxon>
    </lineage>
</organism>
<dbReference type="RefSeq" id="WP_119322081.1">
    <property type="nucleotide sequence ID" value="NZ_AP025739.1"/>
</dbReference>
<dbReference type="Gene3D" id="1.20.1560.10">
    <property type="entry name" value="ABC transporter type 1, transmembrane domain"/>
    <property type="match status" value="1"/>
</dbReference>
<comment type="subcellular location">
    <subcellularLocation>
        <location evidence="1">Cell membrane</location>
        <topology evidence="1">Multi-pass membrane protein</topology>
    </subcellularLocation>
</comment>
<dbReference type="InterPro" id="IPR036640">
    <property type="entry name" value="ABC1_TM_sf"/>
</dbReference>
<reference evidence="7 8" key="1">
    <citation type="journal article" date="2019" name="Int. J. Syst. Evol. Microbiol.">
        <title>Capsulimonas corticalis gen. nov., sp. nov., an aerobic capsulated bacterium, of a novel bacterial order, Capsulimonadales ord. nov., of the class Armatimonadia of the phylum Armatimonadetes.</title>
        <authorList>
            <person name="Li J."/>
            <person name="Kudo C."/>
            <person name="Tonouchi A."/>
        </authorList>
    </citation>
    <scope>NUCLEOTIDE SEQUENCE [LARGE SCALE GENOMIC DNA]</scope>
    <source>
        <strain evidence="7 8">AX-7</strain>
    </source>
</reference>
<keyword evidence="4 7" id="KW-0067">ATP-binding</keyword>
<proteinExistence type="predicted"/>
<evidence type="ECO:0000256" key="3">
    <source>
        <dbReference type="ARBA" id="ARBA00022741"/>
    </source>
</evidence>
<dbReference type="PANTHER" id="PTHR43394:SF1">
    <property type="entry name" value="ATP-BINDING CASSETTE SUB-FAMILY B MEMBER 10, MITOCHONDRIAL"/>
    <property type="match status" value="1"/>
</dbReference>
<dbReference type="Pfam" id="PF00664">
    <property type="entry name" value="ABC_membrane"/>
    <property type="match status" value="1"/>
</dbReference>
<dbReference type="GO" id="GO:0016887">
    <property type="term" value="F:ATP hydrolysis activity"/>
    <property type="evidence" value="ECO:0007669"/>
    <property type="project" value="InterPro"/>
</dbReference>
<dbReference type="OrthoDB" id="9806127at2"/>
<dbReference type="InterPro" id="IPR003593">
    <property type="entry name" value="AAA+_ATPase"/>
</dbReference>
<accession>A0A402CXQ0</accession>